<organism evidence="1 2">
    <name type="scientific">Nocardia xishanensis</name>
    <dbReference type="NCBI Taxonomy" id="238964"/>
    <lineage>
        <taxon>Bacteria</taxon>
        <taxon>Bacillati</taxon>
        <taxon>Actinomycetota</taxon>
        <taxon>Actinomycetes</taxon>
        <taxon>Mycobacteriales</taxon>
        <taxon>Nocardiaceae</taxon>
        <taxon>Nocardia</taxon>
    </lineage>
</organism>
<comment type="caution">
    <text evidence="1">The sequence shown here is derived from an EMBL/GenBank/DDBJ whole genome shotgun (WGS) entry which is preliminary data.</text>
</comment>
<protein>
    <recommendedName>
        <fullName evidence="3">Arsenate reductase</fullName>
    </recommendedName>
</protein>
<name>A0ABW7X9Q6_9NOCA</name>
<dbReference type="RefSeq" id="WP_357410600.1">
    <property type="nucleotide sequence ID" value="NZ_JBEYCD010000021.1"/>
</dbReference>
<accession>A0ABW7X9Q6</accession>
<keyword evidence="2" id="KW-1185">Reference proteome</keyword>
<dbReference type="Proteomes" id="UP001611415">
    <property type="component" value="Unassembled WGS sequence"/>
</dbReference>
<evidence type="ECO:0000313" key="1">
    <source>
        <dbReference type="EMBL" id="MFI2477863.1"/>
    </source>
</evidence>
<sequence>MTMNTPSSGDWMPDACTLPTAEQPLRIAEFDRFFAESVRRSDRRARTRLDLLLDPEAEPAGRDLAARESVCCSFFAFTFEATDDGPVMRIEVRDTQVEVLDALATRVDAAVGGDRR</sequence>
<evidence type="ECO:0000313" key="2">
    <source>
        <dbReference type="Proteomes" id="UP001611415"/>
    </source>
</evidence>
<proteinExistence type="predicted"/>
<dbReference type="EMBL" id="JBIRYO010000030">
    <property type="protein sequence ID" value="MFI2477863.1"/>
    <property type="molecule type" value="Genomic_DNA"/>
</dbReference>
<gene>
    <name evidence="1" type="ORF">ACH49W_31250</name>
</gene>
<evidence type="ECO:0008006" key="3">
    <source>
        <dbReference type="Google" id="ProtNLM"/>
    </source>
</evidence>
<reference evidence="1 2" key="1">
    <citation type="submission" date="2024-10" db="EMBL/GenBank/DDBJ databases">
        <title>The Natural Products Discovery Center: Release of the First 8490 Sequenced Strains for Exploring Actinobacteria Biosynthetic Diversity.</title>
        <authorList>
            <person name="Kalkreuter E."/>
            <person name="Kautsar S.A."/>
            <person name="Yang D."/>
            <person name="Bader C.D."/>
            <person name="Teijaro C.N."/>
            <person name="Fluegel L."/>
            <person name="Davis C.M."/>
            <person name="Simpson J.R."/>
            <person name="Lauterbach L."/>
            <person name="Steele A.D."/>
            <person name="Gui C."/>
            <person name="Meng S."/>
            <person name="Li G."/>
            <person name="Viehrig K."/>
            <person name="Ye F."/>
            <person name="Su P."/>
            <person name="Kiefer A.F."/>
            <person name="Nichols A."/>
            <person name="Cepeda A.J."/>
            <person name="Yan W."/>
            <person name="Fan B."/>
            <person name="Jiang Y."/>
            <person name="Adhikari A."/>
            <person name="Zheng C.-J."/>
            <person name="Schuster L."/>
            <person name="Cowan T.M."/>
            <person name="Smanski M.J."/>
            <person name="Chevrette M.G."/>
            <person name="De Carvalho L.P.S."/>
            <person name="Shen B."/>
        </authorList>
    </citation>
    <scope>NUCLEOTIDE SEQUENCE [LARGE SCALE GENOMIC DNA]</scope>
    <source>
        <strain evidence="1 2">NPDC019275</strain>
    </source>
</reference>